<keyword evidence="6 14" id="KW-0812">Transmembrane</keyword>
<comment type="catalytic activity">
    <reaction evidence="14">
        <text>squalene + reduced [NADPH--hemoprotein reductase] + O2 = (S)-2,3-epoxysqualene + oxidized [NADPH--hemoprotein reductase] + H2O + H(+)</text>
        <dbReference type="Rhea" id="RHEA:25282"/>
        <dbReference type="Rhea" id="RHEA-COMP:11964"/>
        <dbReference type="Rhea" id="RHEA-COMP:11965"/>
        <dbReference type="ChEBI" id="CHEBI:15377"/>
        <dbReference type="ChEBI" id="CHEBI:15378"/>
        <dbReference type="ChEBI" id="CHEBI:15379"/>
        <dbReference type="ChEBI" id="CHEBI:15440"/>
        <dbReference type="ChEBI" id="CHEBI:15441"/>
        <dbReference type="ChEBI" id="CHEBI:57618"/>
        <dbReference type="ChEBI" id="CHEBI:58210"/>
        <dbReference type="EC" id="1.14.14.17"/>
    </reaction>
</comment>
<keyword evidence="8 14" id="KW-0274">FAD</keyword>
<evidence type="ECO:0000256" key="13">
    <source>
        <dbReference type="ARBA" id="ARBA00029435"/>
    </source>
</evidence>
<evidence type="ECO:0000256" key="4">
    <source>
        <dbReference type="ARBA" id="ARBA00008802"/>
    </source>
</evidence>
<organism evidence="16 17">
    <name type="scientific">Neolecta irregularis (strain DAH-3)</name>
    <dbReference type="NCBI Taxonomy" id="1198029"/>
    <lineage>
        <taxon>Eukaryota</taxon>
        <taxon>Fungi</taxon>
        <taxon>Dikarya</taxon>
        <taxon>Ascomycota</taxon>
        <taxon>Taphrinomycotina</taxon>
        <taxon>Neolectales</taxon>
        <taxon>Neolectaceae</taxon>
        <taxon>Neolecta</taxon>
    </lineage>
</organism>
<keyword evidence="17" id="KW-1185">Reference proteome</keyword>
<keyword evidence="5 14" id="KW-0285">Flavoprotein</keyword>
<evidence type="ECO:0000256" key="5">
    <source>
        <dbReference type="ARBA" id="ARBA00022630"/>
    </source>
</evidence>
<dbReference type="Pfam" id="PF08491">
    <property type="entry name" value="SE"/>
    <property type="match status" value="1"/>
</dbReference>
<dbReference type="InterPro" id="IPR040125">
    <property type="entry name" value="Squalene_monox"/>
</dbReference>
<dbReference type="EC" id="1.14.14.17" evidence="14"/>
<dbReference type="Proteomes" id="UP000186594">
    <property type="component" value="Unassembled WGS sequence"/>
</dbReference>
<evidence type="ECO:0000256" key="14">
    <source>
        <dbReference type="RuleBase" id="RU367121"/>
    </source>
</evidence>
<comment type="pathway">
    <text evidence="13">Steroid metabolism; ergosterol biosynthesis.</text>
</comment>
<dbReference type="GO" id="GO:0006696">
    <property type="term" value="P:ergosterol biosynthetic process"/>
    <property type="evidence" value="ECO:0007669"/>
    <property type="project" value="EnsemblFungi"/>
</dbReference>
<dbReference type="Pfam" id="PF13450">
    <property type="entry name" value="NAD_binding_8"/>
    <property type="match status" value="1"/>
</dbReference>
<dbReference type="GO" id="GO:0050660">
    <property type="term" value="F:flavin adenine dinucleotide binding"/>
    <property type="evidence" value="ECO:0007669"/>
    <property type="project" value="UniProtKB-UniRule"/>
</dbReference>
<dbReference type="InterPro" id="IPR013698">
    <property type="entry name" value="Squalene_epoxidase"/>
</dbReference>
<evidence type="ECO:0000256" key="8">
    <source>
        <dbReference type="ARBA" id="ARBA00022827"/>
    </source>
</evidence>
<evidence type="ECO:0000256" key="12">
    <source>
        <dbReference type="ARBA" id="ARBA00023136"/>
    </source>
</evidence>
<feature type="transmembrane region" description="Helical" evidence="14">
    <location>
        <begin position="428"/>
        <end position="448"/>
    </location>
</feature>
<feature type="domain" description="Squalene epoxidase" evidence="15">
    <location>
        <begin position="162"/>
        <end position="427"/>
    </location>
</feature>
<keyword evidence="16" id="KW-0503">Monooxygenase</keyword>
<dbReference type="FunFam" id="3.50.50.60:FF:000166">
    <property type="entry name" value="Squalene monooxygenase Erg1"/>
    <property type="match status" value="1"/>
</dbReference>
<sequence>MRPLESREHEVIIVGAGVLGSAMAYSLGNQGRKVLLIERDFTEPDRIVGELLQPGGVNALKNLGMGDCLDHIDAVWNTGYTILFQGEKAFLPYLFEDGKPMQGCSFHHGKFIAALREKAMSNDNISIKEASVTELISSVVRKKEIVGVKCLAKNQQSHEHYFAPLTIIADGCFSKFRNCLLSKKPQVKSNFVGLVLKDIVLPSPHQGHVVVGDNAPILLYQIGTHDTRILIDVPGKLPSQADGSLKRYVEKAADALPEYLRPALIQALSTQRIRSMPNSFLPPSSNSTPGVIILGDAMNMRHPLTGGGMTVALNDVVLFTKLMRNVIFENTNEVMDIMQIFHWRRKHFCTVINLLAQNLYSLFAADDCTMRVLQQGCFYYLQSGGVWAEHPIGLLSGIYKNPPLLFVHFFLVALYSIFRLIRSKGLSGLFLGPFVLWEACCVIFPILATEFQT</sequence>
<accession>A0A1U7LPJ8</accession>
<evidence type="ECO:0000256" key="1">
    <source>
        <dbReference type="ARBA" id="ARBA00001974"/>
    </source>
</evidence>
<reference evidence="16 17" key="1">
    <citation type="submission" date="2016-04" db="EMBL/GenBank/DDBJ databases">
        <title>Evolutionary innovation and constraint leading to complex multicellularity in the Ascomycota.</title>
        <authorList>
            <person name="Cisse O."/>
            <person name="Nguyen A."/>
            <person name="Hewitt D.A."/>
            <person name="Jedd G."/>
            <person name="Stajich J.E."/>
        </authorList>
    </citation>
    <scope>NUCLEOTIDE SEQUENCE [LARGE SCALE GENOMIC DNA]</scope>
    <source>
        <strain evidence="16 17">DAH-3</strain>
    </source>
</reference>
<evidence type="ECO:0000256" key="10">
    <source>
        <dbReference type="ARBA" id="ARBA00022989"/>
    </source>
</evidence>
<keyword evidence="7 14" id="KW-0256">Endoplasmic reticulum</keyword>
<dbReference type="GO" id="GO:0004506">
    <property type="term" value="F:squalene monooxygenase activity"/>
    <property type="evidence" value="ECO:0007669"/>
    <property type="project" value="UniProtKB-UniRule"/>
</dbReference>
<dbReference type="PANTHER" id="PTHR10835:SF0">
    <property type="entry name" value="SQUALENE MONOOXYGENASE"/>
    <property type="match status" value="1"/>
</dbReference>
<evidence type="ECO:0000256" key="3">
    <source>
        <dbReference type="ARBA" id="ARBA00004477"/>
    </source>
</evidence>
<keyword evidence="9" id="KW-0492">Microsome</keyword>
<dbReference type="OMA" id="AKRTFYW"/>
<feature type="transmembrane region" description="Helical" evidence="14">
    <location>
        <begin position="404"/>
        <end position="421"/>
    </location>
</feature>
<dbReference type="AlphaFoldDB" id="A0A1U7LPJ8"/>
<dbReference type="GO" id="GO:0005811">
    <property type="term" value="C:lipid droplet"/>
    <property type="evidence" value="ECO:0007669"/>
    <property type="project" value="EnsemblFungi"/>
</dbReference>
<evidence type="ECO:0000256" key="2">
    <source>
        <dbReference type="ARBA" id="ARBA00004154"/>
    </source>
</evidence>
<comment type="cofactor">
    <cofactor evidence="1 14">
        <name>FAD</name>
        <dbReference type="ChEBI" id="CHEBI:57692"/>
    </cofactor>
</comment>
<dbReference type="GO" id="GO:0005789">
    <property type="term" value="C:endoplasmic reticulum membrane"/>
    <property type="evidence" value="ECO:0007669"/>
    <property type="project" value="UniProtKB-SubCell"/>
</dbReference>
<keyword evidence="11 14" id="KW-0560">Oxidoreductase</keyword>
<evidence type="ECO:0000259" key="15">
    <source>
        <dbReference type="Pfam" id="PF08491"/>
    </source>
</evidence>
<keyword evidence="10 14" id="KW-1133">Transmembrane helix</keyword>
<dbReference type="InterPro" id="IPR036188">
    <property type="entry name" value="FAD/NAD-bd_sf"/>
</dbReference>
<evidence type="ECO:0000256" key="9">
    <source>
        <dbReference type="ARBA" id="ARBA00022848"/>
    </source>
</evidence>
<dbReference type="Gene3D" id="3.50.50.60">
    <property type="entry name" value="FAD/NAD(P)-binding domain"/>
    <property type="match status" value="1"/>
</dbReference>
<comment type="similarity">
    <text evidence="4 14">Belongs to the squalene monooxygenase family.</text>
</comment>
<comment type="function">
    <text evidence="14">Catalyzes the stereospecific oxidation of squalene to (S)-2,3-epoxysqualene, and is considered to be a rate-limiting enzyme in steroid biosynthesis.</text>
</comment>
<name>A0A1U7LPJ8_NEOID</name>
<dbReference type="STRING" id="1198029.A0A1U7LPJ8"/>
<comment type="subcellular location">
    <subcellularLocation>
        <location evidence="3 14">Endoplasmic reticulum membrane</location>
        <topology evidence="3 14">Multi-pass membrane protein</topology>
    </subcellularLocation>
    <subcellularLocation>
        <location evidence="2">Microsome membrane</location>
        <topology evidence="2">Multi-pass membrane protein</topology>
    </subcellularLocation>
</comment>
<dbReference type="PRINTS" id="PR00420">
    <property type="entry name" value="RNGMNOXGNASE"/>
</dbReference>
<keyword evidence="12 14" id="KW-0472">Membrane</keyword>
<evidence type="ECO:0000256" key="6">
    <source>
        <dbReference type="ARBA" id="ARBA00022692"/>
    </source>
</evidence>
<gene>
    <name evidence="16" type="ORF">NEOLI_002375</name>
</gene>
<proteinExistence type="inferred from homology"/>
<evidence type="ECO:0000256" key="7">
    <source>
        <dbReference type="ARBA" id="ARBA00022824"/>
    </source>
</evidence>
<dbReference type="OrthoDB" id="1678617at2759"/>
<dbReference type="PANTHER" id="PTHR10835">
    <property type="entry name" value="SQUALENE MONOOXYGENASE"/>
    <property type="match status" value="1"/>
</dbReference>
<dbReference type="UniPathway" id="UPA00767">
    <property type="reaction ID" value="UER00752"/>
</dbReference>
<evidence type="ECO:0000313" key="17">
    <source>
        <dbReference type="Proteomes" id="UP000186594"/>
    </source>
</evidence>
<evidence type="ECO:0000256" key="11">
    <source>
        <dbReference type="ARBA" id="ARBA00023002"/>
    </source>
</evidence>
<dbReference type="EMBL" id="LXFE01000755">
    <property type="protein sequence ID" value="OLL24513.1"/>
    <property type="molecule type" value="Genomic_DNA"/>
</dbReference>
<protein>
    <recommendedName>
        <fullName evidence="14">Squalene monooxygenase</fullName>
        <ecNumber evidence="14">1.14.14.17</ecNumber>
    </recommendedName>
</protein>
<dbReference type="SUPFAM" id="SSF51905">
    <property type="entry name" value="FAD/NAD(P)-binding domain"/>
    <property type="match status" value="1"/>
</dbReference>
<comment type="caution">
    <text evidence="16">The sequence shown here is derived from an EMBL/GenBank/DDBJ whole genome shotgun (WGS) entry which is preliminary data.</text>
</comment>
<evidence type="ECO:0000313" key="16">
    <source>
        <dbReference type="EMBL" id="OLL24513.1"/>
    </source>
</evidence>